<feature type="region of interest" description="Disordered" evidence="9">
    <location>
        <begin position="204"/>
        <end position="234"/>
    </location>
</feature>
<evidence type="ECO:0000256" key="1">
    <source>
        <dbReference type="ARBA" id="ARBA00004123"/>
    </source>
</evidence>
<dbReference type="InterPro" id="IPR052097">
    <property type="entry name" value="SET-MYND_domain_protein"/>
</dbReference>
<keyword evidence="4" id="KW-0489">Methyltransferase</keyword>
<evidence type="ECO:0000313" key="12">
    <source>
        <dbReference type="Proteomes" id="UP000241769"/>
    </source>
</evidence>
<dbReference type="FunCoup" id="A0A2P6MPB8">
    <property type="interactions" value="99"/>
</dbReference>
<dbReference type="InterPro" id="IPR001214">
    <property type="entry name" value="SET_dom"/>
</dbReference>
<protein>
    <submittedName>
        <fullName evidence="11">SET and MYND domain-containing protein 4-like</fullName>
    </submittedName>
</protein>
<evidence type="ECO:0000313" key="11">
    <source>
        <dbReference type="EMBL" id="PRP73544.1"/>
    </source>
</evidence>
<dbReference type="SUPFAM" id="SSF48452">
    <property type="entry name" value="TPR-like"/>
    <property type="match status" value="1"/>
</dbReference>
<feature type="compositionally biased region" description="Basic and acidic residues" evidence="9">
    <location>
        <begin position="204"/>
        <end position="214"/>
    </location>
</feature>
<dbReference type="Pfam" id="PF13374">
    <property type="entry name" value="TPR_10"/>
    <property type="match status" value="1"/>
</dbReference>
<feature type="region of interest" description="Disordered" evidence="9">
    <location>
        <begin position="352"/>
        <end position="377"/>
    </location>
</feature>
<evidence type="ECO:0000256" key="2">
    <source>
        <dbReference type="ARBA" id="ARBA00004496"/>
    </source>
</evidence>
<evidence type="ECO:0000256" key="5">
    <source>
        <dbReference type="ARBA" id="ARBA00022679"/>
    </source>
</evidence>
<comment type="subcellular location">
    <subcellularLocation>
        <location evidence="2">Cytoplasm</location>
    </subcellularLocation>
    <subcellularLocation>
        <location evidence="1">Nucleus</location>
    </subcellularLocation>
</comment>
<keyword evidence="3" id="KW-0963">Cytoplasm</keyword>
<dbReference type="AlphaFoldDB" id="A0A2P6MPB8"/>
<dbReference type="Gene3D" id="1.25.40.10">
    <property type="entry name" value="Tetratricopeptide repeat domain"/>
    <property type="match status" value="2"/>
</dbReference>
<comment type="catalytic activity">
    <reaction evidence="8">
        <text>L-lysyl-[protein] + S-adenosyl-L-methionine = N(6)-methyl-L-lysyl-[protein] + S-adenosyl-L-homocysteine + H(+)</text>
        <dbReference type="Rhea" id="RHEA:51736"/>
        <dbReference type="Rhea" id="RHEA-COMP:9752"/>
        <dbReference type="Rhea" id="RHEA-COMP:13053"/>
        <dbReference type="ChEBI" id="CHEBI:15378"/>
        <dbReference type="ChEBI" id="CHEBI:29969"/>
        <dbReference type="ChEBI" id="CHEBI:57856"/>
        <dbReference type="ChEBI" id="CHEBI:59789"/>
        <dbReference type="ChEBI" id="CHEBI:61929"/>
    </reaction>
</comment>
<keyword evidence="5" id="KW-0808">Transferase</keyword>
<keyword evidence="12" id="KW-1185">Reference proteome</keyword>
<keyword evidence="7" id="KW-0539">Nucleus</keyword>
<evidence type="ECO:0000256" key="6">
    <source>
        <dbReference type="ARBA" id="ARBA00022691"/>
    </source>
</evidence>
<dbReference type="GO" id="GO:0005737">
    <property type="term" value="C:cytoplasm"/>
    <property type="evidence" value="ECO:0007669"/>
    <property type="project" value="UniProtKB-SubCell"/>
</dbReference>
<dbReference type="CDD" id="cd10536">
    <property type="entry name" value="SET_SMYD4"/>
    <property type="match status" value="1"/>
</dbReference>
<dbReference type="PANTHER" id="PTHR46165:SF2">
    <property type="entry name" value="SET AND MYND DOMAIN-CONTAINING PROTEIN 4"/>
    <property type="match status" value="1"/>
</dbReference>
<evidence type="ECO:0000259" key="10">
    <source>
        <dbReference type="PROSITE" id="PS50280"/>
    </source>
</evidence>
<evidence type="ECO:0000256" key="7">
    <source>
        <dbReference type="ARBA" id="ARBA00023242"/>
    </source>
</evidence>
<dbReference type="OrthoDB" id="62495at2759"/>
<dbReference type="Pfam" id="PF00856">
    <property type="entry name" value="SET"/>
    <property type="match status" value="1"/>
</dbReference>
<dbReference type="GO" id="GO:0008168">
    <property type="term" value="F:methyltransferase activity"/>
    <property type="evidence" value="ECO:0007669"/>
    <property type="project" value="UniProtKB-KW"/>
</dbReference>
<evidence type="ECO:0000256" key="4">
    <source>
        <dbReference type="ARBA" id="ARBA00022603"/>
    </source>
</evidence>
<dbReference type="Gene3D" id="1.10.220.160">
    <property type="match status" value="1"/>
</dbReference>
<dbReference type="Proteomes" id="UP000241769">
    <property type="component" value="Unassembled WGS sequence"/>
</dbReference>
<dbReference type="InterPro" id="IPR046341">
    <property type="entry name" value="SET_dom_sf"/>
</dbReference>
<dbReference type="GO" id="GO:0032259">
    <property type="term" value="P:methylation"/>
    <property type="evidence" value="ECO:0007669"/>
    <property type="project" value="UniProtKB-KW"/>
</dbReference>
<dbReference type="InParanoid" id="A0A2P6MPB8"/>
<dbReference type="Gene3D" id="6.10.140.2220">
    <property type="match status" value="1"/>
</dbReference>
<feature type="domain" description="SET" evidence="10">
    <location>
        <begin position="247"/>
        <end position="509"/>
    </location>
</feature>
<dbReference type="SUPFAM" id="SSF82199">
    <property type="entry name" value="SET domain"/>
    <property type="match status" value="1"/>
</dbReference>
<evidence type="ECO:0000256" key="9">
    <source>
        <dbReference type="SAM" id="MobiDB-lite"/>
    </source>
</evidence>
<comment type="caution">
    <text evidence="11">The sequence shown here is derived from an EMBL/GenBank/DDBJ whole genome shotgun (WGS) entry which is preliminary data.</text>
</comment>
<dbReference type="InterPro" id="IPR011990">
    <property type="entry name" value="TPR-like_helical_dom_sf"/>
</dbReference>
<dbReference type="InterPro" id="IPR019734">
    <property type="entry name" value="TPR_rpt"/>
</dbReference>
<dbReference type="PANTHER" id="PTHR46165">
    <property type="entry name" value="SET AND MYND DOMAIN-CONTAINING PROTEIN 4"/>
    <property type="match status" value="1"/>
</dbReference>
<dbReference type="Gene3D" id="2.170.270.10">
    <property type="entry name" value="SET domain"/>
    <property type="match status" value="1"/>
</dbReference>
<feature type="compositionally biased region" description="Polar residues" evidence="9">
    <location>
        <begin position="215"/>
        <end position="231"/>
    </location>
</feature>
<dbReference type="EMBL" id="MDYQ01000599">
    <property type="protein sequence ID" value="PRP73544.1"/>
    <property type="molecule type" value="Genomic_DNA"/>
</dbReference>
<dbReference type="GO" id="GO:0005634">
    <property type="term" value="C:nucleus"/>
    <property type="evidence" value="ECO:0007669"/>
    <property type="project" value="UniProtKB-SubCell"/>
</dbReference>
<organism evidence="11 12">
    <name type="scientific">Planoprotostelium fungivorum</name>
    <dbReference type="NCBI Taxonomy" id="1890364"/>
    <lineage>
        <taxon>Eukaryota</taxon>
        <taxon>Amoebozoa</taxon>
        <taxon>Evosea</taxon>
        <taxon>Variosea</taxon>
        <taxon>Cavosteliida</taxon>
        <taxon>Cavosteliaceae</taxon>
        <taxon>Planoprotostelium</taxon>
    </lineage>
</organism>
<gene>
    <name evidence="11" type="ORF">PROFUN_02553</name>
</gene>
<dbReference type="SMART" id="SM00028">
    <property type="entry name" value="TPR"/>
    <property type="match status" value="6"/>
</dbReference>
<evidence type="ECO:0000256" key="3">
    <source>
        <dbReference type="ARBA" id="ARBA00022490"/>
    </source>
</evidence>
<dbReference type="PROSITE" id="PS50280">
    <property type="entry name" value="SET"/>
    <property type="match status" value="1"/>
</dbReference>
<accession>A0A2P6MPB8</accession>
<name>A0A2P6MPB8_9EUKA</name>
<dbReference type="GO" id="GO:0042826">
    <property type="term" value="F:histone deacetylase binding"/>
    <property type="evidence" value="ECO:0007669"/>
    <property type="project" value="TreeGrafter"/>
</dbReference>
<dbReference type="STRING" id="1890364.A0A2P6MPB8"/>
<dbReference type="InterPro" id="IPR044421">
    <property type="entry name" value="SMYD4_SET"/>
</dbReference>
<keyword evidence="6" id="KW-0949">S-adenosyl-L-methionine</keyword>
<sequence length="735" mass="84907">MTSQVTREDLEHSCSISMLPQDDLDFRWPSSVELELEEFTTKIRDHSFEQKKEEVQRYVEENASRLNINKLRKRNVCGKSLKDAMDWKKKGNDHFQRKRIKESLECYSQLVLTSPRGSEELSFGYANRSAALFHLDHFSDAIEDATRAIESNEYPKEKKYKILQRRGLCYMAEKRWKEAISDFQKASEQCGDDKERDAIKKNLEKATSGLKEDTTQPTDPSSKTNKKNNYLSPPRLHTDIANASASLDLQLSTVVGRHFVASSPIPHGEIIISEDPYAAVLLRDHENERCHHCFKVTRAFVPCNRCCVARFCSKKCVDYSKCGSAFYQKAPTQLILTLRIVARRNFQRQIGVERDDDGDSDGSSVGDSIPGTDESGRFNADYRSVQSLLPHFDEFPLIDLLDNLFNASMAVLCLRESGENSWEFDGILHHLCQLRTNVHAITEMVDEPERKDSVKQYRQKRIAEALYVTSSLLNHSCSPNTLVAYEGRKIVIRSTEDIVEGAEVSHCYGPHAGHMGYKGRQFHLKKQYFFDCQREDTGGFNCPNRCGIQLQEMNGWTNDKSDRLQCRRCKITVPVRKLEEDEEMADQYFDKAREYKERQEIDTAIQWYRKCLEKRNKLYTKFHLKIGEVNDAIGEIHASRKEWKAAAEHVAKAIEVNERNFGEDSPELGHEYAKIASIYYNDEQFVLSIENAEKSRNILSKHYKKDGHEVLREMEELRAHLLDFFEKTVGPYWST</sequence>
<proteinExistence type="predicted"/>
<evidence type="ECO:0000256" key="8">
    <source>
        <dbReference type="ARBA" id="ARBA00048985"/>
    </source>
</evidence>
<reference evidence="11 12" key="1">
    <citation type="journal article" date="2018" name="Genome Biol. Evol.">
        <title>Multiple Roots of Fruiting Body Formation in Amoebozoa.</title>
        <authorList>
            <person name="Hillmann F."/>
            <person name="Forbes G."/>
            <person name="Novohradska S."/>
            <person name="Ferling I."/>
            <person name="Riege K."/>
            <person name="Groth M."/>
            <person name="Westermann M."/>
            <person name="Marz M."/>
            <person name="Spaller T."/>
            <person name="Winckler T."/>
            <person name="Schaap P."/>
            <person name="Glockner G."/>
        </authorList>
    </citation>
    <scope>NUCLEOTIDE SEQUENCE [LARGE SCALE GENOMIC DNA]</scope>
    <source>
        <strain evidence="11 12">Jena</strain>
    </source>
</reference>